<dbReference type="GeneID" id="117679707"/>
<accession>A0ABM3YWA7</accession>
<dbReference type="RefSeq" id="XP_060540402.1">
    <property type="nucleotide sequence ID" value="XM_060684419.1"/>
</dbReference>
<organism evidence="2 3">
    <name type="scientific">Pantherophis guttatus</name>
    <name type="common">Corn snake</name>
    <name type="synonym">Elaphe guttata</name>
    <dbReference type="NCBI Taxonomy" id="94885"/>
    <lineage>
        <taxon>Eukaryota</taxon>
        <taxon>Metazoa</taxon>
        <taxon>Chordata</taxon>
        <taxon>Craniata</taxon>
        <taxon>Vertebrata</taxon>
        <taxon>Euteleostomi</taxon>
        <taxon>Lepidosauria</taxon>
        <taxon>Squamata</taxon>
        <taxon>Bifurcata</taxon>
        <taxon>Unidentata</taxon>
        <taxon>Episquamata</taxon>
        <taxon>Toxicofera</taxon>
        <taxon>Serpentes</taxon>
        <taxon>Colubroidea</taxon>
        <taxon>Colubridae</taxon>
        <taxon>Colubrinae</taxon>
        <taxon>Pantherophis</taxon>
    </lineage>
</organism>
<feature type="region of interest" description="Disordered" evidence="1">
    <location>
        <begin position="185"/>
        <end position="208"/>
    </location>
</feature>
<reference evidence="3" key="1">
    <citation type="submission" date="2025-08" db="UniProtKB">
        <authorList>
            <consortium name="RefSeq"/>
        </authorList>
    </citation>
    <scope>IDENTIFICATION</scope>
    <source>
        <tissue evidence="3">Blood</tissue>
    </source>
</reference>
<evidence type="ECO:0000313" key="3">
    <source>
        <dbReference type="RefSeq" id="XP_060540402.1"/>
    </source>
</evidence>
<proteinExistence type="predicted"/>
<feature type="compositionally biased region" description="Basic and acidic residues" evidence="1">
    <location>
        <begin position="72"/>
        <end position="81"/>
    </location>
</feature>
<evidence type="ECO:0000256" key="1">
    <source>
        <dbReference type="SAM" id="MobiDB-lite"/>
    </source>
</evidence>
<evidence type="ECO:0000313" key="2">
    <source>
        <dbReference type="Proteomes" id="UP001652622"/>
    </source>
</evidence>
<dbReference type="Proteomes" id="UP001652622">
    <property type="component" value="Unplaced"/>
</dbReference>
<feature type="region of interest" description="Disordered" evidence="1">
    <location>
        <begin position="56"/>
        <end position="81"/>
    </location>
</feature>
<keyword evidence="2" id="KW-1185">Reference proteome</keyword>
<gene>
    <name evidence="3" type="primary">LOC117679707</name>
</gene>
<sequence length="296" mass="32099">MAEVAREPGTFLPKETVQTAASRAAKIRGDGEWAQVCALESPSCMFPLGRNPGGRAKCQRSGAGPARILSTGKREPGTWPRLLEDSHRSQAGLPCRQTETELVNDRTRDCPSVALHADGRKPGAAVPEALCHAASLCANGPQEKTLPSDFQVTDLQISQRLSTANSRRGVLERVFSSCHTSTQRKPRTCSRVAPGTHSSTGPFEFGSSIRPGDRRAHLNSANFTASQGPGLDSDFGASAGVSVRILSTDSEGSPNTPVVHRQQAEHFEWDYYDPSYKRKAQLHHSLPPICSKQYWL</sequence>
<name>A0ABM3YWA7_PANGU</name>
<protein>
    <submittedName>
        <fullName evidence="3">Uncharacterized protein LOC117679707</fullName>
    </submittedName>
</protein>